<accession>A0ABR2KCD0</accession>
<dbReference type="InterPro" id="IPR050560">
    <property type="entry name" value="MYB_TF"/>
</dbReference>
<dbReference type="PROSITE" id="PS51294">
    <property type="entry name" value="HTH_MYB"/>
    <property type="match status" value="2"/>
</dbReference>
<dbReference type="PANTHER" id="PTHR45614">
    <property type="entry name" value="MYB PROTEIN-RELATED"/>
    <property type="match status" value="1"/>
</dbReference>
<evidence type="ECO:0008006" key="5">
    <source>
        <dbReference type="Google" id="ProtNLM"/>
    </source>
</evidence>
<feature type="domain" description="Myb-like" evidence="1">
    <location>
        <begin position="77"/>
        <end position="123"/>
    </location>
</feature>
<name>A0ABR2KCD0_9EUKA</name>
<feature type="domain" description="HTH myb-type" evidence="2">
    <location>
        <begin position="77"/>
        <end position="127"/>
    </location>
</feature>
<evidence type="ECO:0000313" key="3">
    <source>
        <dbReference type="EMBL" id="KAK8888789.1"/>
    </source>
</evidence>
<feature type="domain" description="Myb-like" evidence="1">
    <location>
        <begin position="130"/>
        <end position="174"/>
    </location>
</feature>
<dbReference type="Gene3D" id="1.10.10.60">
    <property type="entry name" value="Homeodomain-like"/>
    <property type="match status" value="2"/>
</dbReference>
<dbReference type="SMART" id="SM00717">
    <property type="entry name" value="SANT"/>
    <property type="match status" value="2"/>
</dbReference>
<reference evidence="3 4" key="1">
    <citation type="submission" date="2024-04" db="EMBL/GenBank/DDBJ databases">
        <title>Tritrichomonas musculus Genome.</title>
        <authorList>
            <person name="Alves-Ferreira E."/>
            <person name="Grigg M."/>
            <person name="Lorenzi H."/>
            <person name="Galac M."/>
        </authorList>
    </citation>
    <scope>NUCLEOTIDE SEQUENCE [LARGE SCALE GENOMIC DNA]</scope>
    <source>
        <strain evidence="3 4">EAF2021</strain>
    </source>
</reference>
<feature type="domain" description="HTH myb-type" evidence="2">
    <location>
        <begin position="130"/>
        <end position="178"/>
    </location>
</feature>
<comment type="caution">
    <text evidence="3">The sequence shown here is derived from an EMBL/GenBank/DDBJ whole genome shotgun (WGS) entry which is preliminary data.</text>
</comment>
<dbReference type="InterPro" id="IPR001005">
    <property type="entry name" value="SANT/Myb"/>
</dbReference>
<dbReference type="Pfam" id="PF00249">
    <property type="entry name" value="Myb_DNA-binding"/>
    <property type="match status" value="2"/>
</dbReference>
<dbReference type="CDD" id="cd00167">
    <property type="entry name" value="SANT"/>
    <property type="match status" value="2"/>
</dbReference>
<dbReference type="Proteomes" id="UP001470230">
    <property type="component" value="Unassembled WGS sequence"/>
</dbReference>
<proteinExistence type="predicted"/>
<dbReference type="EMBL" id="JAPFFF010000005">
    <property type="protein sequence ID" value="KAK8888789.1"/>
    <property type="molecule type" value="Genomic_DNA"/>
</dbReference>
<dbReference type="PROSITE" id="PS50090">
    <property type="entry name" value="MYB_LIKE"/>
    <property type="match status" value="2"/>
</dbReference>
<dbReference type="PANTHER" id="PTHR45614:SF253">
    <property type="entry name" value="CHROMOSOME UNDETERMINED SCAFFOLD_38, WHOLE GENOME SHOTGUN SEQUENCE"/>
    <property type="match status" value="1"/>
</dbReference>
<dbReference type="InterPro" id="IPR017930">
    <property type="entry name" value="Myb_dom"/>
</dbReference>
<dbReference type="InterPro" id="IPR009057">
    <property type="entry name" value="Homeodomain-like_sf"/>
</dbReference>
<sequence length="225" mass="27214">MFEESNTIVESQFDISDEQNAVLEESELNIISNYEKNYSTQKKLFPIPQINSIENKKDDQKENKKEIEDPKNLPYYRKKFSFEEDQRLRMIVQRMGSKKWDQIAKYMPGRSGRQCRDRYQNYLIPGFFNGQWTKEEDELLIKKHNEFGSKWSKMTIFFKNRNANSIKNRWNYFLCKYAKDNEPNENKKEKSIQSFKDDDYIAEDIFNEFDDLYNCTSAFNIFNFE</sequence>
<evidence type="ECO:0000313" key="4">
    <source>
        <dbReference type="Proteomes" id="UP001470230"/>
    </source>
</evidence>
<evidence type="ECO:0000259" key="2">
    <source>
        <dbReference type="PROSITE" id="PS51294"/>
    </source>
</evidence>
<protein>
    <recommendedName>
        <fullName evidence="5">Myb-like DNA-binding domain containing protein</fullName>
    </recommendedName>
</protein>
<dbReference type="SUPFAM" id="SSF46689">
    <property type="entry name" value="Homeodomain-like"/>
    <property type="match status" value="1"/>
</dbReference>
<gene>
    <name evidence="3" type="ORF">M9Y10_033528</name>
</gene>
<organism evidence="3 4">
    <name type="scientific">Tritrichomonas musculus</name>
    <dbReference type="NCBI Taxonomy" id="1915356"/>
    <lineage>
        <taxon>Eukaryota</taxon>
        <taxon>Metamonada</taxon>
        <taxon>Parabasalia</taxon>
        <taxon>Tritrichomonadida</taxon>
        <taxon>Tritrichomonadidae</taxon>
        <taxon>Tritrichomonas</taxon>
    </lineage>
</organism>
<evidence type="ECO:0000259" key="1">
    <source>
        <dbReference type="PROSITE" id="PS50090"/>
    </source>
</evidence>
<keyword evidence="4" id="KW-1185">Reference proteome</keyword>